<dbReference type="Proteomes" id="UP000791080">
    <property type="component" value="Unassembled WGS sequence"/>
</dbReference>
<sequence length="66" mass="7462">MTVHHEPEHWRKARRSRNGSARVEVGRFADGVAVRDTKDRAAGHVTVTGPRWSSFPRAIQAGRDDR</sequence>
<dbReference type="Pfam" id="PF04149">
    <property type="entry name" value="DUF397"/>
    <property type="match status" value="1"/>
</dbReference>
<keyword evidence="4" id="KW-1185">Reference proteome</keyword>
<evidence type="ECO:0000259" key="2">
    <source>
        <dbReference type="Pfam" id="PF04149"/>
    </source>
</evidence>
<proteinExistence type="predicted"/>
<dbReference type="EMBL" id="AUBJ02000001">
    <property type="protein sequence ID" value="MCP2334463.1"/>
    <property type="molecule type" value="Genomic_DNA"/>
</dbReference>
<feature type="region of interest" description="Disordered" evidence="1">
    <location>
        <begin position="1"/>
        <end position="21"/>
    </location>
</feature>
<comment type="caution">
    <text evidence="3">The sequence shown here is derived from an EMBL/GenBank/DDBJ whole genome shotgun (WGS) entry which is preliminary data.</text>
</comment>
<protein>
    <recommendedName>
        <fullName evidence="2">DUF397 domain-containing protein</fullName>
    </recommendedName>
</protein>
<name>A0ABT1JPL1_ACTCY</name>
<accession>A0ABT1JPL1</accession>
<evidence type="ECO:0000256" key="1">
    <source>
        <dbReference type="SAM" id="MobiDB-lite"/>
    </source>
</evidence>
<evidence type="ECO:0000313" key="4">
    <source>
        <dbReference type="Proteomes" id="UP000791080"/>
    </source>
</evidence>
<reference evidence="3 4" key="1">
    <citation type="submission" date="2022-06" db="EMBL/GenBank/DDBJ databases">
        <title>Genomic Encyclopedia of Type Strains, Phase I: the one thousand microbial genomes (KMG-I) project.</title>
        <authorList>
            <person name="Kyrpides N."/>
        </authorList>
    </citation>
    <scope>NUCLEOTIDE SEQUENCE [LARGE SCALE GENOMIC DNA]</scope>
    <source>
        <strain evidence="3 4">DSM 43889</strain>
    </source>
</reference>
<organism evidence="3 4">
    <name type="scientific">Actinoalloteichus caeruleus DSM 43889</name>
    <dbReference type="NCBI Taxonomy" id="1120930"/>
    <lineage>
        <taxon>Bacteria</taxon>
        <taxon>Bacillati</taxon>
        <taxon>Actinomycetota</taxon>
        <taxon>Actinomycetes</taxon>
        <taxon>Pseudonocardiales</taxon>
        <taxon>Pseudonocardiaceae</taxon>
        <taxon>Actinoalloteichus</taxon>
        <taxon>Actinoalloteichus cyanogriseus</taxon>
    </lineage>
</organism>
<dbReference type="InterPro" id="IPR007278">
    <property type="entry name" value="DUF397"/>
</dbReference>
<dbReference type="RefSeq" id="WP_026419997.1">
    <property type="nucleotide sequence ID" value="NZ_AUBJ02000001.1"/>
</dbReference>
<evidence type="ECO:0000313" key="3">
    <source>
        <dbReference type="EMBL" id="MCP2334463.1"/>
    </source>
</evidence>
<gene>
    <name evidence="3" type="ORF">G443_004733</name>
</gene>
<feature type="compositionally biased region" description="Basic and acidic residues" evidence="1">
    <location>
        <begin position="1"/>
        <end position="10"/>
    </location>
</feature>
<feature type="domain" description="DUF397" evidence="2">
    <location>
        <begin position="9"/>
        <end position="59"/>
    </location>
</feature>